<dbReference type="InterPro" id="IPR050325">
    <property type="entry name" value="Prot/Nucl_acid_deglycase"/>
</dbReference>
<name>A0A9D2HV84_9BACE</name>
<dbReference type="Gene3D" id="3.40.50.880">
    <property type="match status" value="1"/>
</dbReference>
<proteinExistence type="predicted"/>
<dbReference type="Proteomes" id="UP000823862">
    <property type="component" value="Unassembled WGS sequence"/>
</dbReference>
<dbReference type="PANTHER" id="PTHR48094">
    <property type="entry name" value="PROTEIN/NUCLEIC ACID DEGLYCASE DJ-1-RELATED"/>
    <property type="match status" value="1"/>
</dbReference>
<dbReference type="PANTHER" id="PTHR48094:SF19">
    <property type="entry name" value="DJ-1_PFPI DOMAIN-CONTAINING PROTEIN"/>
    <property type="match status" value="1"/>
</dbReference>
<dbReference type="EMBL" id="DWZI01000041">
    <property type="protein sequence ID" value="HJA86125.1"/>
    <property type="molecule type" value="Genomic_DNA"/>
</dbReference>
<evidence type="ECO:0000313" key="2">
    <source>
        <dbReference type="EMBL" id="HJA86125.1"/>
    </source>
</evidence>
<protein>
    <submittedName>
        <fullName evidence="2">DJ-1/PfpI family protein</fullName>
    </submittedName>
</protein>
<organism evidence="2 3">
    <name type="scientific">Candidatus Bacteroides avicola</name>
    <dbReference type="NCBI Taxonomy" id="2838468"/>
    <lineage>
        <taxon>Bacteria</taxon>
        <taxon>Pseudomonadati</taxon>
        <taxon>Bacteroidota</taxon>
        <taxon>Bacteroidia</taxon>
        <taxon>Bacteroidales</taxon>
        <taxon>Bacteroidaceae</taxon>
        <taxon>Bacteroides</taxon>
    </lineage>
</organism>
<sequence length="207" mass="23290">MKNEVLYLLLNNYADHEPAFLASAIACDEYSIKENPKYINKVVAPTLDAVRSCSGFRTLPDYSFDTMPDDYAALVLIGGFGWLDEQEADKVVPIVRHAIEKGIIVGAICNAASFLAKHGFLNAVKHTGNGLEQLRLWGRDNYTNAKGYVNEQVVSDNRIVTANGTGYLEFAKELLLLLENNIPEQVEMFYRFNKLGFVVMMREMQQK</sequence>
<accession>A0A9D2HV84</accession>
<dbReference type="Pfam" id="PF01965">
    <property type="entry name" value="DJ-1_PfpI"/>
    <property type="match status" value="1"/>
</dbReference>
<dbReference type="InterPro" id="IPR002818">
    <property type="entry name" value="DJ-1/PfpI"/>
</dbReference>
<dbReference type="InterPro" id="IPR029062">
    <property type="entry name" value="Class_I_gatase-like"/>
</dbReference>
<reference evidence="2" key="1">
    <citation type="journal article" date="2021" name="PeerJ">
        <title>Extensive microbial diversity within the chicken gut microbiome revealed by metagenomics and culture.</title>
        <authorList>
            <person name="Gilroy R."/>
            <person name="Ravi A."/>
            <person name="Getino M."/>
            <person name="Pursley I."/>
            <person name="Horton D.L."/>
            <person name="Alikhan N.F."/>
            <person name="Baker D."/>
            <person name="Gharbi K."/>
            <person name="Hall N."/>
            <person name="Watson M."/>
            <person name="Adriaenssens E.M."/>
            <person name="Foster-Nyarko E."/>
            <person name="Jarju S."/>
            <person name="Secka A."/>
            <person name="Antonio M."/>
            <person name="Oren A."/>
            <person name="Chaudhuri R.R."/>
            <person name="La Ragione R."/>
            <person name="Hildebrand F."/>
            <person name="Pallen M.J."/>
        </authorList>
    </citation>
    <scope>NUCLEOTIDE SEQUENCE</scope>
    <source>
        <strain evidence="2">ChiHjej12B11-9795</strain>
    </source>
</reference>
<dbReference type="GO" id="GO:0005737">
    <property type="term" value="C:cytoplasm"/>
    <property type="evidence" value="ECO:0007669"/>
    <property type="project" value="TreeGrafter"/>
</dbReference>
<feature type="domain" description="DJ-1/PfpI" evidence="1">
    <location>
        <begin position="41"/>
        <end position="175"/>
    </location>
</feature>
<dbReference type="SUPFAM" id="SSF52317">
    <property type="entry name" value="Class I glutamine amidotransferase-like"/>
    <property type="match status" value="1"/>
</dbReference>
<comment type="caution">
    <text evidence="2">The sequence shown here is derived from an EMBL/GenBank/DDBJ whole genome shotgun (WGS) entry which is preliminary data.</text>
</comment>
<gene>
    <name evidence="2" type="ORF">H9950_08055</name>
</gene>
<evidence type="ECO:0000259" key="1">
    <source>
        <dbReference type="Pfam" id="PF01965"/>
    </source>
</evidence>
<dbReference type="AlphaFoldDB" id="A0A9D2HV84"/>
<evidence type="ECO:0000313" key="3">
    <source>
        <dbReference type="Proteomes" id="UP000823862"/>
    </source>
</evidence>
<reference evidence="2" key="2">
    <citation type="submission" date="2021-04" db="EMBL/GenBank/DDBJ databases">
        <authorList>
            <person name="Gilroy R."/>
        </authorList>
    </citation>
    <scope>NUCLEOTIDE SEQUENCE</scope>
    <source>
        <strain evidence="2">ChiHjej12B11-9795</strain>
    </source>
</reference>